<proteinExistence type="predicted"/>
<keyword evidence="1" id="KW-0812">Transmembrane</keyword>
<accession>A0A2T5BZ99</accession>
<name>A0A2T5BZ99_9BACT</name>
<feature type="transmembrane region" description="Helical" evidence="1">
    <location>
        <begin position="190"/>
        <end position="217"/>
    </location>
</feature>
<dbReference type="EMBL" id="QAAD01000015">
    <property type="protein sequence ID" value="PTN07593.1"/>
    <property type="molecule type" value="Genomic_DNA"/>
</dbReference>
<feature type="transmembrane region" description="Helical" evidence="1">
    <location>
        <begin position="125"/>
        <end position="145"/>
    </location>
</feature>
<dbReference type="Proteomes" id="UP000243525">
    <property type="component" value="Unassembled WGS sequence"/>
</dbReference>
<dbReference type="RefSeq" id="WP_107823124.1">
    <property type="nucleotide sequence ID" value="NZ_OY782574.1"/>
</dbReference>
<keyword evidence="4" id="KW-1185">Reference proteome</keyword>
<gene>
    <name evidence="3" type="ORF">C8N47_11532</name>
</gene>
<evidence type="ECO:0000256" key="1">
    <source>
        <dbReference type="SAM" id="Phobius"/>
    </source>
</evidence>
<feature type="transmembrane region" description="Helical" evidence="1">
    <location>
        <begin position="151"/>
        <end position="169"/>
    </location>
</feature>
<evidence type="ECO:0000313" key="4">
    <source>
        <dbReference type="Proteomes" id="UP000243525"/>
    </source>
</evidence>
<dbReference type="InterPro" id="IPR057169">
    <property type="entry name" value="DUF7847"/>
</dbReference>
<feature type="transmembrane region" description="Helical" evidence="1">
    <location>
        <begin position="237"/>
        <end position="263"/>
    </location>
</feature>
<organism evidence="3 4">
    <name type="scientific">Mangrovibacterium marinum</name>
    <dbReference type="NCBI Taxonomy" id="1639118"/>
    <lineage>
        <taxon>Bacteria</taxon>
        <taxon>Pseudomonadati</taxon>
        <taxon>Bacteroidota</taxon>
        <taxon>Bacteroidia</taxon>
        <taxon>Marinilabiliales</taxon>
        <taxon>Prolixibacteraceae</taxon>
        <taxon>Mangrovibacterium</taxon>
    </lineage>
</organism>
<dbReference type="Pfam" id="PF25231">
    <property type="entry name" value="DUF7847"/>
    <property type="match status" value="1"/>
</dbReference>
<keyword evidence="1" id="KW-0472">Membrane</keyword>
<reference evidence="3 4" key="1">
    <citation type="submission" date="2018-04" db="EMBL/GenBank/DDBJ databases">
        <title>Genomic Encyclopedia of Archaeal and Bacterial Type Strains, Phase II (KMG-II): from individual species to whole genera.</title>
        <authorList>
            <person name="Goeker M."/>
        </authorList>
    </citation>
    <scope>NUCLEOTIDE SEQUENCE [LARGE SCALE GENOMIC DNA]</scope>
    <source>
        <strain evidence="3 4">DSM 28823</strain>
    </source>
</reference>
<comment type="caution">
    <text evidence="3">The sequence shown here is derived from an EMBL/GenBank/DDBJ whole genome shotgun (WGS) entry which is preliminary data.</text>
</comment>
<feature type="domain" description="DUF7847" evidence="2">
    <location>
        <begin position="131"/>
        <end position="248"/>
    </location>
</feature>
<dbReference type="OrthoDB" id="1049480at2"/>
<feature type="transmembrane region" description="Helical" evidence="1">
    <location>
        <begin position="35"/>
        <end position="58"/>
    </location>
</feature>
<evidence type="ECO:0000259" key="2">
    <source>
        <dbReference type="Pfam" id="PF25231"/>
    </source>
</evidence>
<evidence type="ECO:0000313" key="3">
    <source>
        <dbReference type="EMBL" id="PTN07593.1"/>
    </source>
</evidence>
<sequence>MQTNFEFRQIRDFGLVISHSFDFIKLEYKRLGKALLLYVLPFLVVTGILQFFVQISFVNNFTKTIPHTSDPFAVFKNGSFFISYLLQALNYTVMSSVIFLFIKLHQEKNGDFEIEQLWPALLKTSVKLLIALFITSAISIAAMIFLLVPCIYLATVLSLVGPIIVIEEASLGTAMSRSFTLIKENWWKTFGVIIIGCLILYIFTIVLSIPLIIVTAFKTFSAISNKTSPELFSSGYFVANTVISVFQTLGYSLMVILISIQYFSLVELKERPSLQDKVDQLASDNA</sequence>
<keyword evidence="1" id="KW-1133">Transmembrane helix</keyword>
<dbReference type="AlphaFoldDB" id="A0A2T5BZ99"/>
<feature type="transmembrane region" description="Helical" evidence="1">
    <location>
        <begin position="78"/>
        <end position="104"/>
    </location>
</feature>
<protein>
    <recommendedName>
        <fullName evidence="2">DUF7847 domain-containing protein</fullName>
    </recommendedName>
</protein>